<accession>A0A9X3WD43</accession>
<dbReference type="AlphaFoldDB" id="A0A9X3WD43"/>
<evidence type="ECO:0000313" key="2">
    <source>
        <dbReference type="EMBL" id="MDC3417650.1"/>
    </source>
</evidence>
<proteinExistence type="predicted"/>
<name>A0A9X3WD43_9BACI</name>
<comment type="caution">
    <text evidence="2">The sequence shown here is derived from an EMBL/GenBank/DDBJ whole genome shotgun (WGS) entry which is preliminary data.</text>
</comment>
<evidence type="ECO:0000256" key="1">
    <source>
        <dbReference type="SAM" id="MobiDB-lite"/>
    </source>
</evidence>
<sequence length="376" mass="42880">MRFTRIINSSIKEKNNFKATDLDSGRIYNFDFLAFDKDGNKINTTRVKTATVKEKLQPSKDNDNNALKERSNNPLESNIVTTEVNENKVEIDWDEIEGVDEYEVYRDGDLLKTVKNSKFIDNDIKPNTNYLYQIKGKLPIDEERKKEIKNTIKEHNIKDINEEALFFDKVIITKEVTPVEKEKNDSRVSIASANSWSLRYMTFIPDQYVPNPWDDWRDAKYKYFGGDNRGFVGAYASSYRTKADIDISFSNGGSVTLDKNVGTTYGYDENYDLIGSDTASSSGIKLARKEITSSAISFTLTHSVGNPLTTAPNIDYEVSGDYYSNGNYSLLGNHDQAPNHEMYQTSPSSETLHIDTMESFNYLFPSYPNTYWNASN</sequence>
<dbReference type="RefSeq" id="WP_272446717.1">
    <property type="nucleotide sequence ID" value="NZ_JAMQKC010000011.1"/>
</dbReference>
<dbReference type="Gene3D" id="2.60.40.10">
    <property type="entry name" value="Immunoglobulins"/>
    <property type="match status" value="1"/>
</dbReference>
<feature type="compositionally biased region" description="Basic and acidic residues" evidence="1">
    <location>
        <begin position="55"/>
        <end position="71"/>
    </location>
</feature>
<evidence type="ECO:0000313" key="3">
    <source>
        <dbReference type="Proteomes" id="UP001145069"/>
    </source>
</evidence>
<reference evidence="2" key="1">
    <citation type="submission" date="2022-06" db="EMBL/GenBank/DDBJ databases">
        <title>Aquibacillus sp. a new bacterium isolated from soil saline samples.</title>
        <authorList>
            <person name="Galisteo C."/>
            <person name="De La Haba R."/>
            <person name="Sanchez-Porro C."/>
            <person name="Ventosa A."/>
        </authorList>
    </citation>
    <scope>NUCLEOTIDE SEQUENCE</scope>
    <source>
        <strain evidence="2">3ASR75-54</strain>
    </source>
</reference>
<evidence type="ECO:0008006" key="4">
    <source>
        <dbReference type="Google" id="ProtNLM"/>
    </source>
</evidence>
<feature type="region of interest" description="Disordered" evidence="1">
    <location>
        <begin position="55"/>
        <end position="75"/>
    </location>
</feature>
<dbReference type="Proteomes" id="UP001145069">
    <property type="component" value="Unassembled WGS sequence"/>
</dbReference>
<organism evidence="2 3">
    <name type="scientific">Aquibacillus salsiterrae</name>
    <dbReference type="NCBI Taxonomy" id="2950439"/>
    <lineage>
        <taxon>Bacteria</taxon>
        <taxon>Bacillati</taxon>
        <taxon>Bacillota</taxon>
        <taxon>Bacilli</taxon>
        <taxon>Bacillales</taxon>
        <taxon>Bacillaceae</taxon>
        <taxon>Aquibacillus</taxon>
    </lineage>
</organism>
<keyword evidence="3" id="KW-1185">Reference proteome</keyword>
<dbReference type="InterPro" id="IPR013783">
    <property type="entry name" value="Ig-like_fold"/>
</dbReference>
<protein>
    <recommendedName>
        <fullName evidence="4">Fibronectin type-III domain-containing protein</fullName>
    </recommendedName>
</protein>
<gene>
    <name evidence="2" type="ORF">NC799_12150</name>
</gene>
<dbReference type="EMBL" id="JAMQKC010000011">
    <property type="protein sequence ID" value="MDC3417650.1"/>
    <property type="molecule type" value="Genomic_DNA"/>
</dbReference>